<dbReference type="GO" id="GO:0015098">
    <property type="term" value="F:molybdate ion transmembrane transporter activity"/>
    <property type="evidence" value="ECO:0007669"/>
    <property type="project" value="UniProtKB-UniRule"/>
</dbReference>
<evidence type="ECO:0000256" key="2">
    <source>
        <dbReference type="ARBA" id="ARBA00004651"/>
    </source>
</evidence>
<keyword evidence="7 10" id="KW-0812">Transmembrane</keyword>
<dbReference type="Pfam" id="PF00528">
    <property type="entry name" value="BPD_transp_1"/>
    <property type="match status" value="1"/>
</dbReference>
<name>A0A6J4V134_9BACT</name>
<evidence type="ECO:0000256" key="9">
    <source>
        <dbReference type="ARBA" id="ARBA00023136"/>
    </source>
</evidence>
<evidence type="ECO:0000256" key="5">
    <source>
        <dbReference type="ARBA" id="ARBA00022475"/>
    </source>
</evidence>
<dbReference type="InterPro" id="IPR011867">
    <property type="entry name" value="ModB_ABC"/>
</dbReference>
<dbReference type="InterPro" id="IPR006469">
    <property type="entry name" value="NifC_ABC_porter"/>
</dbReference>
<evidence type="ECO:0000313" key="13">
    <source>
        <dbReference type="EMBL" id="CAA9566396.1"/>
    </source>
</evidence>
<evidence type="ECO:0000256" key="6">
    <source>
        <dbReference type="ARBA" id="ARBA00022505"/>
    </source>
</evidence>
<keyword evidence="5 11" id="KW-1003">Cell membrane</keyword>
<organism evidence="13">
    <name type="scientific">uncultured Thermomicrobiales bacterium</name>
    <dbReference type="NCBI Taxonomy" id="1645740"/>
    <lineage>
        <taxon>Bacteria</taxon>
        <taxon>Pseudomonadati</taxon>
        <taxon>Thermomicrobiota</taxon>
        <taxon>Thermomicrobia</taxon>
        <taxon>Thermomicrobiales</taxon>
        <taxon>environmental samples</taxon>
    </lineage>
</organism>
<dbReference type="EMBL" id="CADCWE010000270">
    <property type="protein sequence ID" value="CAA9566396.1"/>
    <property type="molecule type" value="Genomic_DNA"/>
</dbReference>
<evidence type="ECO:0000256" key="4">
    <source>
        <dbReference type="ARBA" id="ARBA00022448"/>
    </source>
</evidence>
<dbReference type="Gene3D" id="1.10.3720.10">
    <property type="entry name" value="MetI-like"/>
    <property type="match status" value="1"/>
</dbReference>
<dbReference type="InterPro" id="IPR035906">
    <property type="entry name" value="MetI-like_sf"/>
</dbReference>
<sequence length="271" mass="28334">MPNRRAGTERLAPLVWSAAALLVVFLALPMTAMVWRAWGESRGLTPEALRVLRRAMGLSLATTGATMLVVALLGTPLAYALARRRFPGAALVDTLVDLPIVLPPAVAGIALLMAFGRRGVLGRWLDEAGIQVTFTTTAVVLAQVFVAVPFFVRAAKAGFARVDRDTEAAAADLGASPARVFWTVTLPLARPGLAAGAVLAWARALGEFGATIMFAGNNAERTQTMPLAIYGRYYANDLQSALLLAMVLLGAAVLVLLSVRLAGGNAGSAGL</sequence>
<dbReference type="PANTHER" id="PTHR30183:SF3">
    <property type="entry name" value="MOLYBDENUM TRANSPORT SYSTEM PERMEASE PROTEIN MODB"/>
    <property type="match status" value="1"/>
</dbReference>
<feature type="transmembrane region" description="Helical" evidence="10">
    <location>
        <begin position="128"/>
        <end position="152"/>
    </location>
</feature>
<dbReference type="InterPro" id="IPR000515">
    <property type="entry name" value="MetI-like"/>
</dbReference>
<dbReference type="GO" id="GO:0005886">
    <property type="term" value="C:plasma membrane"/>
    <property type="evidence" value="ECO:0007669"/>
    <property type="project" value="UniProtKB-SubCell"/>
</dbReference>
<evidence type="ECO:0000256" key="1">
    <source>
        <dbReference type="ARBA" id="ARBA00002949"/>
    </source>
</evidence>
<comment type="function">
    <text evidence="1 11">Part of the binding-protein-dependent transport system for molybdenum; probably responsible for the translocation of the substrate across the membrane.</text>
</comment>
<gene>
    <name evidence="13" type="ORF">AVDCRST_MAG73-4169</name>
</gene>
<feature type="domain" description="ABC transmembrane type-1" evidence="12">
    <location>
        <begin position="56"/>
        <end position="257"/>
    </location>
</feature>
<feature type="transmembrane region" description="Helical" evidence="10">
    <location>
        <begin position="241"/>
        <end position="262"/>
    </location>
</feature>
<dbReference type="SUPFAM" id="SSF161098">
    <property type="entry name" value="MetI-like"/>
    <property type="match status" value="1"/>
</dbReference>
<feature type="transmembrane region" description="Helical" evidence="10">
    <location>
        <begin position="12"/>
        <end position="38"/>
    </location>
</feature>
<proteinExistence type="inferred from homology"/>
<evidence type="ECO:0000256" key="7">
    <source>
        <dbReference type="ARBA" id="ARBA00022692"/>
    </source>
</evidence>
<evidence type="ECO:0000256" key="8">
    <source>
        <dbReference type="ARBA" id="ARBA00022989"/>
    </source>
</evidence>
<keyword evidence="9 10" id="KW-0472">Membrane</keyword>
<dbReference type="AlphaFoldDB" id="A0A6J4V134"/>
<dbReference type="NCBIfam" id="TIGR02141">
    <property type="entry name" value="modB_ABC"/>
    <property type="match status" value="1"/>
</dbReference>
<evidence type="ECO:0000256" key="3">
    <source>
        <dbReference type="ARBA" id="ARBA00007069"/>
    </source>
</evidence>
<keyword evidence="6 11" id="KW-0500">Molybdenum</keyword>
<evidence type="ECO:0000256" key="10">
    <source>
        <dbReference type="RuleBase" id="RU363032"/>
    </source>
</evidence>
<protein>
    <recommendedName>
        <fullName evidence="11">Molybdenum transport system permease</fullName>
    </recommendedName>
</protein>
<keyword evidence="4 10" id="KW-0813">Transport</keyword>
<dbReference type="NCBIfam" id="TIGR01581">
    <property type="entry name" value="Mo_ABC_porter"/>
    <property type="match status" value="1"/>
</dbReference>
<comment type="subcellular location">
    <subcellularLocation>
        <location evidence="2 10">Cell membrane</location>
        <topology evidence="2 10">Multi-pass membrane protein</topology>
    </subcellularLocation>
</comment>
<dbReference type="CDD" id="cd06261">
    <property type="entry name" value="TM_PBP2"/>
    <property type="match status" value="1"/>
</dbReference>
<keyword evidence="8 10" id="KW-1133">Transmembrane helix</keyword>
<feature type="transmembrane region" description="Helical" evidence="10">
    <location>
        <begin position="94"/>
        <end position="116"/>
    </location>
</feature>
<feature type="transmembrane region" description="Helical" evidence="10">
    <location>
        <begin position="58"/>
        <end position="82"/>
    </location>
</feature>
<reference evidence="13" key="1">
    <citation type="submission" date="2020-02" db="EMBL/GenBank/DDBJ databases">
        <authorList>
            <person name="Meier V. D."/>
        </authorList>
    </citation>
    <scope>NUCLEOTIDE SEQUENCE</scope>
    <source>
        <strain evidence="13">AVDCRST_MAG73</strain>
    </source>
</reference>
<evidence type="ECO:0000256" key="11">
    <source>
        <dbReference type="RuleBase" id="RU365097"/>
    </source>
</evidence>
<comment type="similarity">
    <text evidence="3 11">Belongs to the binding-protein-dependent transport system permease family. CysTW subfamily.</text>
</comment>
<evidence type="ECO:0000259" key="12">
    <source>
        <dbReference type="PROSITE" id="PS50928"/>
    </source>
</evidence>
<dbReference type="PROSITE" id="PS50928">
    <property type="entry name" value="ABC_TM1"/>
    <property type="match status" value="1"/>
</dbReference>
<accession>A0A6J4V134</accession>
<dbReference type="PANTHER" id="PTHR30183">
    <property type="entry name" value="MOLYBDENUM TRANSPORT SYSTEM PERMEASE PROTEIN MODB"/>
    <property type="match status" value="1"/>
</dbReference>